<dbReference type="AlphaFoldDB" id="A0A1M6UIY5"/>
<dbReference type="InterPro" id="IPR050900">
    <property type="entry name" value="Transposase_IS3/IS150/IS904"/>
</dbReference>
<dbReference type="EMBL" id="FQZQ01000073">
    <property type="protein sequence ID" value="SHK69195.1"/>
    <property type="molecule type" value="Genomic_DNA"/>
</dbReference>
<dbReference type="Pfam" id="PF13333">
    <property type="entry name" value="rve_2"/>
    <property type="match status" value="1"/>
</dbReference>
<dbReference type="Pfam" id="PF13276">
    <property type="entry name" value="HTH_21"/>
    <property type="match status" value="1"/>
</dbReference>
<dbReference type="GO" id="GO:0015074">
    <property type="term" value="P:DNA integration"/>
    <property type="evidence" value="ECO:0007669"/>
    <property type="project" value="InterPro"/>
</dbReference>
<dbReference type="PROSITE" id="PS50994">
    <property type="entry name" value="INTEGRASE"/>
    <property type="match status" value="1"/>
</dbReference>
<dbReference type="PANTHER" id="PTHR46889:SF4">
    <property type="entry name" value="TRANSPOSASE INSO FOR INSERTION SEQUENCE ELEMENT IS911B-RELATED"/>
    <property type="match status" value="1"/>
</dbReference>
<accession>A0A1M6UIY5</accession>
<dbReference type="Pfam" id="PF00665">
    <property type="entry name" value="rve"/>
    <property type="match status" value="1"/>
</dbReference>
<dbReference type="Proteomes" id="UP000183982">
    <property type="component" value="Unassembled WGS sequence"/>
</dbReference>
<reference evidence="3" key="1">
    <citation type="submission" date="2016-11" db="EMBL/GenBank/DDBJ databases">
        <authorList>
            <person name="Varghese N."/>
            <person name="Submissions S."/>
        </authorList>
    </citation>
    <scope>NUCLEOTIDE SEQUENCE [LARGE SCALE GENOMIC DNA]</scope>
    <source>
        <strain evidence="3">DSM 100564</strain>
    </source>
</reference>
<dbReference type="GO" id="GO:0003676">
    <property type="term" value="F:nucleic acid binding"/>
    <property type="evidence" value="ECO:0007669"/>
    <property type="project" value="InterPro"/>
</dbReference>
<sequence>MIAFIDDHRGEFGVEPICRVLPIAPSTFYAHAAIARDPGLASDRAKQDAIDRKKIKDAFDDSGKRYGARKIWHELRRNNHDIARCTVERLMKVMGIQGVVRGQKPITTNPDTSQPCPDDKVNRDFTASMPNQLWVSDFTYVSSWQGMVYVAFVIDVFARCIVGWRVSTSMTTGFVLDALNQAICQRAPSEADSLIHHSDRGSQYLSIKYTERLAEAGIDPSVGSVGDSYDNALAESTIGLFKTEVIDFMGPWKSVAQVEWETLKWVNWYNTKRLHSKIGYITPKEAEENFYQALNAVEKAA</sequence>
<dbReference type="SUPFAM" id="SSF53098">
    <property type="entry name" value="Ribonuclease H-like"/>
    <property type="match status" value="1"/>
</dbReference>
<feature type="domain" description="Integrase catalytic" evidence="1">
    <location>
        <begin position="126"/>
        <end position="291"/>
    </location>
</feature>
<dbReference type="InterPro" id="IPR012337">
    <property type="entry name" value="RNaseH-like_sf"/>
</dbReference>
<organism evidence="2 3">
    <name type="scientific">Shimia gijangensis</name>
    <dbReference type="NCBI Taxonomy" id="1470563"/>
    <lineage>
        <taxon>Bacteria</taxon>
        <taxon>Pseudomonadati</taxon>
        <taxon>Pseudomonadota</taxon>
        <taxon>Alphaproteobacteria</taxon>
        <taxon>Rhodobacterales</taxon>
        <taxon>Roseobacteraceae</taxon>
    </lineage>
</organism>
<protein>
    <submittedName>
        <fullName evidence="2">Transposase InsO and inactivated derivatives</fullName>
    </submittedName>
</protein>
<dbReference type="PANTHER" id="PTHR46889">
    <property type="entry name" value="TRANSPOSASE INSF FOR INSERTION SEQUENCE IS3B-RELATED"/>
    <property type="match status" value="1"/>
</dbReference>
<dbReference type="InterPro" id="IPR025948">
    <property type="entry name" value="HTH-like_dom"/>
</dbReference>
<evidence type="ECO:0000313" key="3">
    <source>
        <dbReference type="Proteomes" id="UP000183982"/>
    </source>
</evidence>
<dbReference type="NCBIfam" id="NF033516">
    <property type="entry name" value="transpos_IS3"/>
    <property type="match status" value="1"/>
</dbReference>
<name>A0A1M6UIY5_9RHOB</name>
<dbReference type="InterPro" id="IPR048020">
    <property type="entry name" value="Transpos_IS3"/>
</dbReference>
<dbReference type="STRING" id="1470563.SAMN05444000_1743"/>
<gene>
    <name evidence="2" type="ORF">SAMN05444000_1743</name>
</gene>
<dbReference type="InterPro" id="IPR001584">
    <property type="entry name" value="Integrase_cat-core"/>
</dbReference>
<keyword evidence="3" id="KW-1185">Reference proteome</keyword>
<dbReference type="Gene3D" id="3.30.420.10">
    <property type="entry name" value="Ribonuclease H-like superfamily/Ribonuclease H"/>
    <property type="match status" value="1"/>
</dbReference>
<proteinExistence type="predicted"/>
<dbReference type="InterPro" id="IPR036397">
    <property type="entry name" value="RNaseH_sf"/>
</dbReference>
<evidence type="ECO:0000259" key="1">
    <source>
        <dbReference type="PROSITE" id="PS50994"/>
    </source>
</evidence>
<evidence type="ECO:0000313" key="2">
    <source>
        <dbReference type="EMBL" id="SHK69195.1"/>
    </source>
</evidence>